<dbReference type="Proteomes" id="UP001283361">
    <property type="component" value="Unassembled WGS sequence"/>
</dbReference>
<gene>
    <name evidence="2" type="ORF">RRG08_021225</name>
</gene>
<feature type="chain" id="PRO_5042442736" evidence="1">
    <location>
        <begin position="17"/>
        <end position="105"/>
    </location>
</feature>
<sequence>MKCVLVFAAVLAACIAQQHHGHHDQLDALVHHEVHALYQANNNIYALVHHEVHALYQANNNISLDECVRKCDNLFDLIDPVDEQAFDQKCEDYCKCEINHNCGHH</sequence>
<keyword evidence="3" id="KW-1185">Reference proteome</keyword>
<evidence type="ECO:0000313" key="3">
    <source>
        <dbReference type="Proteomes" id="UP001283361"/>
    </source>
</evidence>
<protein>
    <submittedName>
        <fullName evidence="2">Uncharacterized protein</fullName>
    </submittedName>
</protein>
<proteinExistence type="predicted"/>
<reference evidence="2" key="1">
    <citation type="journal article" date="2023" name="G3 (Bethesda)">
        <title>A reference genome for the long-term kleptoplast-retaining sea slug Elysia crispata morphotype clarki.</title>
        <authorList>
            <person name="Eastman K.E."/>
            <person name="Pendleton A.L."/>
            <person name="Shaikh M.A."/>
            <person name="Suttiyut T."/>
            <person name="Ogas R."/>
            <person name="Tomko P."/>
            <person name="Gavelis G."/>
            <person name="Widhalm J.R."/>
            <person name="Wisecaver J.H."/>
        </authorList>
    </citation>
    <scope>NUCLEOTIDE SEQUENCE</scope>
    <source>
        <strain evidence="2">ECLA1</strain>
    </source>
</reference>
<evidence type="ECO:0000256" key="1">
    <source>
        <dbReference type="SAM" id="SignalP"/>
    </source>
</evidence>
<dbReference type="EMBL" id="JAWDGP010005144">
    <property type="protein sequence ID" value="KAK3759277.1"/>
    <property type="molecule type" value="Genomic_DNA"/>
</dbReference>
<dbReference type="AlphaFoldDB" id="A0AAE0YXW9"/>
<feature type="signal peptide" evidence="1">
    <location>
        <begin position="1"/>
        <end position="16"/>
    </location>
</feature>
<organism evidence="2 3">
    <name type="scientific">Elysia crispata</name>
    <name type="common">lettuce slug</name>
    <dbReference type="NCBI Taxonomy" id="231223"/>
    <lineage>
        <taxon>Eukaryota</taxon>
        <taxon>Metazoa</taxon>
        <taxon>Spiralia</taxon>
        <taxon>Lophotrochozoa</taxon>
        <taxon>Mollusca</taxon>
        <taxon>Gastropoda</taxon>
        <taxon>Heterobranchia</taxon>
        <taxon>Euthyneura</taxon>
        <taxon>Panpulmonata</taxon>
        <taxon>Sacoglossa</taxon>
        <taxon>Placobranchoidea</taxon>
        <taxon>Plakobranchidae</taxon>
        <taxon>Elysia</taxon>
    </lineage>
</organism>
<keyword evidence="1" id="KW-0732">Signal</keyword>
<evidence type="ECO:0000313" key="2">
    <source>
        <dbReference type="EMBL" id="KAK3759278.1"/>
    </source>
</evidence>
<accession>A0AAE0YXW9</accession>
<dbReference type="EMBL" id="JAWDGP010005144">
    <property type="protein sequence ID" value="KAK3759278.1"/>
    <property type="molecule type" value="Genomic_DNA"/>
</dbReference>
<name>A0AAE0YXW9_9GAST</name>
<comment type="caution">
    <text evidence="2">The sequence shown here is derived from an EMBL/GenBank/DDBJ whole genome shotgun (WGS) entry which is preliminary data.</text>
</comment>